<gene>
    <name evidence="2" type="ORF">CCMA1212_000537</name>
</gene>
<evidence type="ECO:0000313" key="3">
    <source>
        <dbReference type="Proteomes" id="UP001642720"/>
    </source>
</evidence>
<dbReference type="Proteomes" id="UP001642720">
    <property type="component" value="Unassembled WGS sequence"/>
</dbReference>
<dbReference type="GeneID" id="300572453"/>
<name>A0ABY2HHB8_9HYPO</name>
<dbReference type="RefSeq" id="XP_073563190.1">
    <property type="nucleotide sequence ID" value="XM_073698003.1"/>
</dbReference>
<accession>A0ABY2HHB8</accession>
<dbReference type="EMBL" id="PPTA01000001">
    <property type="protein sequence ID" value="TFB06989.1"/>
    <property type="molecule type" value="Genomic_DNA"/>
</dbReference>
<protein>
    <submittedName>
        <fullName evidence="2">Uncharacterized protein</fullName>
    </submittedName>
</protein>
<evidence type="ECO:0000313" key="2">
    <source>
        <dbReference type="EMBL" id="TFB06989.1"/>
    </source>
</evidence>
<comment type="caution">
    <text evidence="2">The sequence shown here is derived from an EMBL/GenBank/DDBJ whole genome shotgun (WGS) entry which is preliminary data.</text>
</comment>
<keyword evidence="3" id="KW-1185">Reference proteome</keyword>
<evidence type="ECO:0000256" key="1">
    <source>
        <dbReference type="SAM" id="MobiDB-lite"/>
    </source>
</evidence>
<feature type="region of interest" description="Disordered" evidence="1">
    <location>
        <begin position="1"/>
        <end position="38"/>
    </location>
</feature>
<reference evidence="2 3" key="1">
    <citation type="submission" date="2018-01" db="EMBL/GenBank/DDBJ databases">
        <title>Genome characterization of the sugarcane-associated fungus Trichoderma ghanense CCMA-1212 and their application in lignocelulose bioconversion.</title>
        <authorList>
            <person name="Steindorff A.S."/>
            <person name="Mendes T.D."/>
            <person name="Vilela E.S.D."/>
            <person name="Rodrigues D.S."/>
            <person name="Formighieri E.F."/>
            <person name="Melo I.S."/>
            <person name="Favaro L.C.L."/>
        </authorList>
    </citation>
    <scope>NUCLEOTIDE SEQUENCE [LARGE SCALE GENOMIC DNA]</scope>
    <source>
        <strain evidence="2 3">CCMA-1212</strain>
    </source>
</reference>
<organism evidence="2 3">
    <name type="scientific">Trichoderma ghanense</name>
    <dbReference type="NCBI Taxonomy" id="65468"/>
    <lineage>
        <taxon>Eukaryota</taxon>
        <taxon>Fungi</taxon>
        <taxon>Dikarya</taxon>
        <taxon>Ascomycota</taxon>
        <taxon>Pezizomycotina</taxon>
        <taxon>Sordariomycetes</taxon>
        <taxon>Hypocreomycetidae</taxon>
        <taxon>Hypocreales</taxon>
        <taxon>Hypocreaceae</taxon>
        <taxon>Trichoderma</taxon>
    </lineage>
</organism>
<sequence length="95" mass="10221">MGRGPWDAQSGDSPHAGIWFGISPAHGDSEPEGCDAQDDLLPGQYLDSFVRQGDVVGGSRQWQQRTSPFVSNLKFADSLHFVGGLSEMSLGFPRA</sequence>
<proteinExistence type="predicted"/>